<accession>A0A1H4CNI2</accession>
<evidence type="ECO:0000313" key="3">
    <source>
        <dbReference type="Proteomes" id="UP000182257"/>
    </source>
</evidence>
<sequence>MIFRQIIPTVLALFASLSVSAQTDSAAIDSTTNTGVESKLIMPNTFTPNGDGHNDIYKPKEYRNLSEFRAYIFNRWGQKLYEWTDPAEGWDGKYHGNDVKPGVYFVLVKARGTDDVIYNIRKDVNLLRGDEQRR</sequence>
<name>A0A1H4CNI2_XYLRU</name>
<reference evidence="2 3" key="1">
    <citation type="submission" date="2016-10" db="EMBL/GenBank/DDBJ databases">
        <authorList>
            <person name="de Groot N.N."/>
        </authorList>
    </citation>
    <scope>NUCLEOTIDE SEQUENCE [LARGE SCALE GENOMIC DNA]</scope>
    <source>
        <strain evidence="2 3">D31d</strain>
    </source>
</reference>
<keyword evidence="1" id="KW-0732">Signal</keyword>
<dbReference type="Proteomes" id="UP000182257">
    <property type="component" value="Unassembled WGS sequence"/>
</dbReference>
<dbReference type="Pfam" id="PF13585">
    <property type="entry name" value="CHU_C"/>
    <property type="match status" value="1"/>
</dbReference>
<dbReference type="NCBIfam" id="TIGR04131">
    <property type="entry name" value="Bac_Flav_CTERM"/>
    <property type="match status" value="1"/>
</dbReference>
<organism evidence="2 3">
    <name type="scientific">Xylanibacter ruminicola</name>
    <name type="common">Prevotella ruminicola</name>
    <dbReference type="NCBI Taxonomy" id="839"/>
    <lineage>
        <taxon>Bacteria</taxon>
        <taxon>Pseudomonadati</taxon>
        <taxon>Bacteroidota</taxon>
        <taxon>Bacteroidia</taxon>
        <taxon>Bacteroidales</taxon>
        <taxon>Prevotellaceae</taxon>
        <taxon>Xylanibacter</taxon>
    </lineage>
</organism>
<gene>
    <name evidence="2" type="ORF">SAMN05216462_2053</name>
</gene>
<protein>
    <submittedName>
        <fullName evidence="2">Gliding motility-associated C-terminal domain-containing protein</fullName>
    </submittedName>
</protein>
<feature type="chain" id="PRO_5010172619" evidence="1">
    <location>
        <begin position="22"/>
        <end position="134"/>
    </location>
</feature>
<dbReference type="AlphaFoldDB" id="A0A1H4CNI2"/>
<dbReference type="EMBL" id="FNRF01000003">
    <property type="protein sequence ID" value="SEA61887.1"/>
    <property type="molecule type" value="Genomic_DNA"/>
</dbReference>
<feature type="signal peptide" evidence="1">
    <location>
        <begin position="1"/>
        <end position="21"/>
    </location>
</feature>
<dbReference type="OrthoDB" id="1123245at2"/>
<proteinExistence type="predicted"/>
<evidence type="ECO:0000313" key="2">
    <source>
        <dbReference type="EMBL" id="SEA61887.1"/>
    </source>
</evidence>
<evidence type="ECO:0000256" key="1">
    <source>
        <dbReference type="SAM" id="SignalP"/>
    </source>
</evidence>
<dbReference type="InterPro" id="IPR026341">
    <property type="entry name" value="T9SS_type_B"/>
</dbReference>